<protein>
    <submittedName>
        <fullName evidence="3">Membrane protein</fullName>
    </submittedName>
</protein>
<dbReference type="InterPro" id="IPR009200">
    <property type="entry name" value="DUF1269_membrane"/>
</dbReference>
<keyword evidence="2" id="KW-0812">Transmembrane</keyword>
<evidence type="ECO:0000256" key="2">
    <source>
        <dbReference type="SAM" id="Phobius"/>
    </source>
</evidence>
<dbReference type="EMBL" id="SLWM01000026">
    <property type="protein sequence ID" value="TCO12349.1"/>
    <property type="molecule type" value="Genomic_DNA"/>
</dbReference>
<reference evidence="3 4" key="1">
    <citation type="journal article" date="2015" name="Stand. Genomic Sci.">
        <title>Genomic Encyclopedia of Bacterial and Archaeal Type Strains, Phase III: the genomes of soil and plant-associated and newly described type strains.</title>
        <authorList>
            <person name="Whitman W.B."/>
            <person name="Woyke T."/>
            <person name="Klenk H.P."/>
            <person name="Zhou Y."/>
            <person name="Lilburn T.G."/>
            <person name="Beck B.J."/>
            <person name="De Vos P."/>
            <person name="Vandamme P."/>
            <person name="Eisen J.A."/>
            <person name="Garrity G."/>
            <person name="Hugenholtz P."/>
            <person name="Kyrpides N.C."/>
        </authorList>
    </citation>
    <scope>NUCLEOTIDE SEQUENCE [LARGE SCALE GENOMIC DNA]</scope>
    <source>
        <strain evidence="3 4">VKM Ac-2538</strain>
    </source>
</reference>
<feature type="transmembrane region" description="Helical" evidence="2">
    <location>
        <begin position="62"/>
        <end position="87"/>
    </location>
</feature>
<evidence type="ECO:0000256" key="1">
    <source>
        <dbReference type="SAM" id="MobiDB-lite"/>
    </source>
</evidence>
<name>A0ABY2B9B4_9ACTN</name>
<gene>
    <name evidence="3" type="ORF">EV644_12692</name>
</gene>
<sequence length="158" mass="15623">MGNKTVVLAVFANEAAADSAAQTLKDSGLASHDAIGVLVLNEKGEVKTEKVGKRSTGKGAGIGLALALFTPVGLAVGVVGGGLAGALHHKGLGMDKADRERLGSELTDGKAAVGVLAPVSEADAVSAKLTELGGTTESHTVSDDDLDEAHQAATPATS</sequence>
<comment type="caution">
    <text evidence="3">The sequence shown here is derived from an EMBL/GenBank/DDBJ whole genome shotgun (WGS) entry which is preliminary data.</text>
</comment>
<accession>A0ABY2B9B4</accession>
<dbReference type="RefSeq" id="WP_132195589.1">
    <property type="nucleotide sequence ID" value="NZ_SLWM01000026.1"/>
</dbReference>
<keyword evidence="2" id="KW-1133">Transmembrane helix</keyword>
<dbReference type="Pfam" id="PF06897">
    <property type="entry name" value="DUF1269"/>
    <property type="match status" value="1"/>
</dbReference>
<feature type="region of interest" description="Disordered" evidence="1">
    <location>
        <begin position="130"/>
        <end position="158"/>
    </location>
</feature>
<proteinExistence type="predicted"/>
<dbReference type="Proteomes" id="UP000295818">
    <property type="component" value="Unassembled WGS sequence"/>
</dbReference>
<keyword evidence="4" id="KW-1185">Reference proteome</keyword>
<evidence type="ECO:0000313" key="4">
    <source>
        <dbReference type="Proteomes" id="UP000295818"/>
    </source>
</evidence>
<evidence type="ECO:0000313" key="3">
    <source>
        <dbReference type="EMBL" id="TCO12349.1"/>
    </source>
</evidence>
<keyword evidence="2" id="KW-0472">Membrane</keyword>
<organism evidence="3 4">
    <name type="scientific">Kribbella orskensis</name>
    <dbReference type="NCBI Taxonomy" id="2512216"/>
    <lineage>
        <taxon>Bacteria</taxon>
        <taxon>Bacillati</taxon>
        <taxon>Actinomycetota</taxon>
        <taxon>Actinomycetes</taxon>
        <taxon>Propionibacteriales</taxon>
        <taxon>Kribbellaceae</taxon>
        <taxon>Kribbella</taxon>
    </lineage>
</organism>